<reference evidence="2" key="1">
    <citation type="submission" date="2018-01" db="EMBL/GenBank/DDBJ databases">
        <title>An insight into the sialome of Amazonian anophelines.</title>
        <authorList>
            <person name="Ribeiro J.M."/>
            <person name="Scarpassa V."/>
            <person name="Calvo E."/>
        </authorList>
    </citation>
    <scope>NUCLEOTIDE SEQUENCE</scope>
    <source>
        <tissue evidence="2">Salivary glands</tissue>
    </source>
</reference>
<evidence type="ECO:0000313" key="2">
    <source>
        <dbReference type="EMBL" id="MBW29682.1"/>
    </source>
</evidence>
<organism evidence="2">
    <name type="scientific">Anopheles braziliensis</name>
    <dbReference type="NCBI Taxonomy" id="58242"/>
    <lineage>
        <taxon>Eukaryota</taxon>
        <taxon>Metazoa</taxon>
        <taxon>Ecdysozoa</taxon>
        <taxon>Arthropoda</taxon>
        <taxon>Hexapoda</taxon>
        <taxon>Insecta</taxon>
        <taxon>Pterygota</taxon>
        <taxon>Neoptera</taxon>
        <taxon>Endopterygota</taxon>
        <taxon>Diptera</taxon>
        <taxon>Nematocera</taxon>
        <taxon>Culicoidea</taxon>
        <taxon>Culicidae</taxon>
        <taxon>Anophelinae</taxon>
        <taxon>Anopheles</taxon>
    </lineage>
</organism>
<proteinExistence type="predicted"/>
<feature type="signal peptide" evidence="1">
    <location>
        <begin position="1"/>
        <end position="22"/>
    </location>
</feature>
<keyword evidence="1" id="KW-0732">Signal</keyword>
<accession>A0A2M3ZMG2</accession>
<protein>
    <submittedName>
        <fullName evidence="2">Putative secreted peptide</fullName>
    </submittedName>
</protein>
<dbReference type="EMBL" id="GGFM01008931">
    <property type="protein sequence ID" value="MBW29682.1"/>
    <property type="molecule type" value="Transcribed_RNA"/>
</dbReference>
<sequence>MHYFCLILFTISLTNEPYSVIAATQPPLPLRLHRHHFLWLEGTLLEQIVQMFLPVVHDKVRRRQTFEDRAHARLEIVEKQRLIAARKVLRYAVDDGSGGEIGTVHVRTVDDDRKRLADRLLCHQIAHVINGRED</sequence>
<dbReference type="AlphaFoldDB" id="A0A2M3ZMG2"/>
<name>A0A2M3ZMG2_9DIPT</name>
<evidence type="ECO:0000256" key="1">
    <source>
        <dbReference type="SAM" id="SignalP"/>
    </source>
</evidence>
<feature type="chain" id="PRO_5014824400" evidence="1">
    <location>
        <begin position="23"/>
        <end position="134"/>
    </location>
</feature>